<dbReference type="Pfam" id="PF07662">
    <property type="entry name" value="Nucleos_tra2_C"/>
    <property type="match status" value="1"/>
</dbReference>
<keyword evidence="1" id="KW-0812">Transmembrane</keyword>
<keyword evidence="1" id="KW-1133">Transmembrane helix</keyword>
<feature type="transmembrane region" description="Helical" evidence="1">
    <location>
        <begin position="71"/>
        <end position="92"/>
    </location>
</feature>
<dbReference type="PANTHER" id="PTHR10590:SF4">
    <property type="entry name" value="SOLUTE CARRIER FAMILY 28 MEMBER 3"/>
    <property type="match status" value="1"/>
</dbReference>
<dbReference type="GO" id="GO:0005886">
    <property type="term" value="C:plasma membrane"/>
    <property type="evidence" value="ECO:0007669"/>
    <property type="project" value="TreeGrafter"/>
</dbReference>
<protein>
    <recommendedName>
        <fullName evidence="2">Concentrative nucleoside transporter C-terminal domain-containing protein</fullName>
    </recommendedName>
</protein>
<dbReference type="EMBL" id="BARU01020849">
    <property type="protein sequence ID" value="GAH53815.1"/>
    <property type="molecule type" value="Genomic_DNA"/>
</dbReference>
<evidence type="ECO:0000256" key="1">
    <source>
        <dbReference type="SAM" id="Phobius"/>
    </source>
</evidence>
<dbReference type="PANTHER" id="PTHR10590">
    <property type="entry name" value="SODIUM/NUCLEOSIDE COTRANSPORTER"/>
    <property type="match status" value="1"/>
</dbReference>
<feature type="domain" description="Concentrative nucleoside transporter C-terminal" evidence="2">
    <location>
        <begin position="2"/>
        <end position="89"/>
    </location>
</feature>
<sequence length="103" mass="10859">ISRIIGERVIVTEVVAYKHLATELEKLEPRSAVITAYALCGFAHFASMAIFVGGISALAPDRTRDIAGVAVRTLLAATLACLVTACVAGTFYTEGRASILFGE</sequence>
<keyword evidence="1" id="KW-0472">Membrane</keyword>
<proteinExistence type="predicted"/>
<dbReference type="GO" id="GO:0005415">
    <property type="term" value="F:nucleoside:sodium symporter activity"/>
    <property type="evidence" value="ECO:0007669"/>
    <property type="project" value="TreeGrafter"/>
</dbReference>
<comment type="caution">
    <text evidence="3">The sequence shown here is derived from an EMBL/GenBank/DDBJ whole genome shotgun (WGS) entry which is preliminary data.</text>
</comment>
<dbReference type="AlphaFoldDB" id="X1H9S0"/>
<dbReference type="InterPro" id="IPR008276">
    <property type="entry name" value="C_nuclsd_transpt"/>
</dbReference>
<feature type="non-terminal residue" evidence="3">
    <location>
        <position position="1"/>
    </location>
</feature>
<organism evidence="3">
    <name type="scientific">marine sediment metagenome</name>
    <dbReference type="NCBI Taxonomy" id="412755"/>
    <lineage>
        <taxon>unclassified sequences</taxon>
        <taxon>metagenomes</taxon>
        <taxon>ecological metagenomes</taxon>
    </lineage>
</organism>
<reference evidence="3" key="1">
    <citation type="journal article" date="2014" name="Front. Microbiol.">
        <title>High frequency of phylogenetically diverse reductive dehalogenase-homologous genes in deep subseafloor sedimentary metagenomes.</title>
        <authorList>
            <person name="Kawai M."/>
            <person name="Futagami T."/>
            <person name="Toyoda A."/>
            <person name="Takaki Y."/>
            <person name="Nishi S."/>
            <person name="Hori S."/>
            <person name="Arai W."/>
            <person name="Tsubouchi T."/>
            <person name="Morono Y."/>
            <person name="Uchiyama I."/>
            <person name="Ito T."/>
            <person name="Fujiyama A."/>
            <person name="Inagaki F."/>
            <person name="Takami H."/>
        </authorList>
    </citation>
    <scope>NUCLEOTIDE SEQUENCE</scope>
    <source>
        <strain evidence="3">Expedition CK06-06</strain>
    </source>
</reference>
<name>X1H9S0_9ZZZZ</name>
<evidence type="ECO:0000259" key="2">
    <source>
        <dbReference type="Pfam" id="PF07662"/>
    </source>
</evidence>
<evidence type="ECO:0000313" key="3">
    <source>
        <dbReference type="EMBL" id="GAH53815.1"/>
    </source>
</evidence>
<dbReference type="InterPro" id="IPR011657">
    <property type="entry name" value="CNT_C_dom"/>
</dbReference>
<accession>X1H9S0</accession>
<gene>
    <name evidence="3" type="ORF">S03H2_34194</name>
</gene>
<feature type="transmembrane region" description="Helical" evidence="1">
    <location>
        <begin position="34"/>
        <end position="59"/>
    </location>
</feature>